<dbReference type="EMBL" id="RLIH01000007">
    <property type="protein sequence ID" value="RVU54728.1"/>
    <property type="molecule type" value="Genomic_DNA"/>
</dbReference>
<dbReference type="GO" id="GO:0015234">
    <property type="term" value="F:thiamine transmembrane transporter activity"/>
    <property type="evidence" value="ECO:0007669"/>
    <property type="project" value="InterPro"/>
</dbReference>
<dbReference type="InterPro" id="IPR012651">
    <property type="entry name" value="Thia_Transptr_ThiT"/>
</dbReference>
<protein>
    <submittedName>
        <fullName evidence="2">Energy-coupled thiamine transporter ThiT</fullName>
    </submittedName>
</protein>
<accession>A0A437S6Z9</accession>
<proteinExistence type="predicted"/>
<evidence type="ECO:0000313" key="2">
    <source>
        <dbReference type="EMBL" id="RVU54728.1"/>
    </source>
</evidence>
<name>A0A437S6Z9_9FIRM</name>
<keyword evidence="1" id="KW-0812">Transmembrane</keyword>
<dbReference type="OrthoDB" id="9795813at2"/>
<dbReference type="RefSeq" id="WP_127724594.1">
    <property type="nucleotide sequence ID" value="NZ_RLIH01000007.1"/>
</dbReference>
<reference evidence="2 3" key="1">
    <citation type="submission" date="2018-11" db="EMBL/GenBank/DDBJ databases">
        <title>Genome sequencing and assembly of Anaerosphaera sp. nov., GS7-6-2.</title>
        <authorList>
            <person name="Rettenmaier R."/>
            <person name="Liebl W."/>
            <person name="Zverlov V."/>
        </authorList>
    </citation>
    <scope>NUCLEOTIDE SEQUENCE [LARGE SCALE GENOMIC DNA]</scope>
    <source>
        <strain evidence="2 3">GS7-6-2</strain>
    </source>
</reference>
<feature type="transmembrane region" description="Helical" evidence="1">
    <location>
        <begin position="141"/>
        <end position="162"/>
    </location>
</feature>
<dbReference type="Proteomes" id="UP000288812">
    <property type="component" value="Unassembled WGS sequence"/>
</dbReference>
<organism evidence="2 3">
    <name type="scientific">Anaerosphaera multitolerans</name>
    <dbReference type="NCBI Taxonomy" id="2487351"/>
    <lineage>
        <taxon>Bacteria</taxon>
        <taxon>Bacillati</taxon>
        <taxon>Bacillota</taxon>
        <taxon>Tissierellia</taxon>
        <taxon>Tissierellales</taxon>
        <taxon>Peptoniphilaceae</taxon>
        <taxon>Anaerosphaera</taxon>
    </lineage>
</organism>
<dbReference type="Gene3D" id="1.10.1760.20">
    <property type="match status" value="1"/>
</dbReference>
<evidence type="ECO:0000313" key="3">
    <source>
        <dbReference type="Proteomes" id="UP000288812"/>
    </source>
</evidence>
<feature type="transmembrane region" description="Helical" evidence="1">
    <location>
        <begin position="109"/>
        <end position="129"/>
    </location>
</feature>
<dbReference type="GO" id="GO:0005886">
    <property type="term" value="C:plasma membrane"/>
    <property type="evidence" value="ECO:0007669"/>
    <property type="project" value="InterPro"/>
</dbReference>
<dbReference type="Pfam" id="PF09515">
    <property type="entry name" value="Thia_YuaJ"/>
    <property type="match status" value="1"/>
</dbReference>
<dbReference type="NCBIfam" id="TIGR02357">
    <property type="entry name" value="ECF_ThiT_YuaJ"/>
    <property type="match status" value="1"/>
</dbReference>
<keyword evidence="1" id="KW-0472">Membrane</keyword>
<gene>
    <name evidence="2" type="primary">thiT</name>
    <name evidence="2" type="ORF">EF514_06385</name>
</gene>
<sequence>MKNNTKMITEAGAMIALAQVLSYIKLFQLPQGGSITFGSMVPIILFASYWGGKYGLIAAFTYGFMQFIFGGFVLNPMSILLDYILAFGILGIVGFFPKTLKGVLTGSTIAIIFRFLCHFLSGWLIFWFYAPDNIAPWLYSLQYNSFVLVELIITLVIITTIYKPYMNFKNTSK</sequence>
<feature type="transmembrane region" description="Helical" evidence="1">
    <location>
        <begin position="80"/>
        <end position="97"/>
    </location>
</feature>
<dbReference type="AlphaFoldDB" id="A0A437S6Z9"/>
<comment type="caution">
    <text evidence="2">The sequence shown here is derived from an EMBL/GenBank/DDBJ whole genome shotgun (WGS) entry which is preliminary data.</text>
</comment>
<keyword evidence="1" id="KW-1133">Transmembrane helix</keyword>
<keyword evidence="3" id="KW-1185">Reference proteome</keyword>
<evidence type="ECO:0000256" key="1">
    <source>
        <dbReference type="SAM" id="Phobius"/>
    </source>
</evidence>